<dbReference type="Proteomes" id="UP000812287">
    <property type="component" value="Unassembled WGS sequence"/>
</dbReference>
<name>A0A9P7VJZ8_9AGAR</name>
<keyword evidence="2" id="KW-1185">Reference proteome</keyword>
<dbReference type="RefSeq" id="XP_043035397.1">
    <property type="nucleotide sequence ID" value="XM_043177709.1"/>
</dbReference>
<reference evidence="1" key="1">
    <citation type="submission" date="2020-11" db="EMBL/GenBank/DDBJ databases">
        <title>Adaptations for nitrogen fixation in a non-lichenized fungal sporocarp promotes dispersal by wood-feeding termites.</title>
        <authorList>
            <consortium name="DOE Joint Genome Institute"/>
            <person name="Koch R.A."/>
            <person name="Yoon G."/>
            <person name="Arayal U."/>
            <person name="Lail K."/>
            <person name="Amirebrahimi M."/>
            <person name="Labutti K."/>
            <person name="Lipzen A."/>
            <person name="Riley R."/>
            <person name="Barry K."/>
            <person name="Henrissat B."/>
            <person name="Grigoriev I.V."/>
            <person name="Herr J.R."/>
            <person name="Aime M.C."/>
        </authorList>
    </citation>
    <scope>NUCLEOTIDE SEQUENCE</scope>
    <source>
        <strain evidence="1">MCA 3950</strain>
    </source>
</reference>
<evidence type="ECO:0000313" key="1">
    <source>
        <dbReference type="EMBL" id="KAG7441897.1"/>
    </source>
</evidence>
<proteinExistence type="predicted"/>
<organism evidence="1 2">
    <name type="scientific">Guyanagaster necrorhizus</name>
    <dbReference type="NCBI Taxonomy" id="856835"/>
    <lineage>
        <taxon>Eukaryota</taxon>
        <taxon>Fungi</taxon>
        <taxon>Dikarya</taxon>
        <taxon>Basidiomycota</taxon>
        <taxon>Agaricomycotina</taxon>
        <taxon>Agaricomycetes</taxon>
        <taxon>Agaricomycetidae</taxon>
        <taxon>Agaricales</taxon>
        <taxon>Marasmiineae</taxon>
        <taxon>Physalacriaceae</taxon>
        <taxon>Guyanagaster</taxon>
    </lineage>
</organism>
<evidence type="ECO:0000313" key="2">
    <source>
        <dbReference type="Proteomes" id="UP000812287"/>
    </source>
</evidence>
<accession>A0A9P7VJZ8</accession>
<dbReference type="EMBL" id="MU250555">
    <property type="protein sequence ID" value="KAG7441897.1"/>
    <property type="molecule type" value="Genomic_DNA"/>
</dbReference>
<dbReference type="GeneID" id="66099996"/>
<gene>
    <name evidence="1" type="ORF">BT62DRAFT_1010920</name>
</gene>
<comment type="caution">
    <text evidence="1">The sequence shown here is derived from an EMBL/GenBank/DDBJ whole genome shotgun (WGS) entry which is preliminary data.</text>
</comment>
<sequence>MVAFGRPLFLIESGCGAYDYLLLAITELQRTTTASSRSIMAYVLAIRLSNIDSSSIIFFFLSFANELSLDLDDLKRTYNSIDVMSKALGDLHLDTMKAGENTLRIVPFSDVYPSCC</sequence>
<dbReference type="AlphaFoldDB" id="A0A9P7VJZ8"/>
<protein>
    <submittedName>
        <fullName evidence="1">Uncharacterized protein</fullName>
    </submittedName>
</protein>